<reference evidence="3" key="1">
    <citation type="journal article" date="2023" name="Insect Mol. Biol.">
        <title>Genome sequencing provides insights into the evolution of gene families encoding plant cell wall-degrading enzymes in longhorned beetles.</title>
        <authorList>
            <person name="Shin N.R."/>
            <person name="Okamura Y."/>
            <person name="Kirsch R."/>
            <person name="Pauchet Y."/>
        </authorList>
    </citation>
    <scope>NUCLEOTIDE SEQUENCE</scope>
    <source>
        <strain evidence="3">AMC_N1</strain>
    </source>
</reference>
<dbReference type="GO" id="GO:0006281">
    <property type="term" value="P:DNA repair"/>
    <property type="evidence" value="ECO:0007669"/>
    <property type="project" value="UniProtKB-UniRule"/>
</dbReference>
<evidence type="ECO:0000313" key="4">
    <source>
        <dbReference type="Proteomes" id="UP001162162"/>
    </source>
</evidence>
<dbReference type="EMBL" id="JAPWTK010000007">
    <property type="protein sequence ID" value="KAJ8960918.1"/>
    <property type="molecule type" value="Genomic_DNA"/>
</dbReference>
<name>A0AAV8Z9R5_9CUCU</name>
<keyword evidence="4" id="KW-1185">Reference proteome</keyword>
<dbReference type="PANTHER" id="PTHR13980:SF15">
    <property type="entry name" value="FACT COMPLEX SUBUNIT SPT16"/>
    <property type="match status" value="1"/>
</dbReference>
<keyword evidence="1" id="KW-0158">Chromosome</keyword>
<feature type="domain" description="FACT complex subunit SPT16 N-terminal lobe" evidence="2">
    <location>
        <begin position="6"/>
        <end position="165"/>
    </location>
</feature>
<comment type="caution">
    <text evidence="3">The sequence shown here is derived from an EMBL/GenBank/DDBJ whole genome shotgun (WGS) entry which is preliminary data.</text>
</comment>
<proteinExistence type="inferred from homology"/>
<dbReference type="Proteomes" id="UP001162162">
    <property type="component" value="Unassembled WGS sequence"/>
</dbReference>
<keyword evidence="1" id="KW-0804">Transcription</keyword>
<comment type="function">
    <text evidence="1">Component of the FACT complex, a general chromatin factor that acts to reorganize nucleosomes. The FACT complex is involved in multiple processes that require DNA as a template such as mRNA elongation, DNA replication and DNA repair. During transcription elongation the FACT complex acts as a histone chaperone that both destabilizes and restores nucleosomal structure. It facilitates the passage of RNA polymerase II and transcription by promoting the dissociation of one histone H2A-H2B dimer from the nucleosome, then subsequently promotes the reestablishment of the nucleosome following the passage of RNA polymerase II.</text>
</comment>
<comment type="subunit">
    <text evidence="1">Component of the FACT complex.</text>
</comment>
<protein>
    <recommendedName>
        <fullName evidence="1">FACT complex subunit</fullName>
    </recommendedName>
</protein>
<dbReference type="AlphaFoldDB" id="A0AAV8Z9R5"/>
<dbReference type="InterPro" id="IPR029149">
    <property type="entry name" value="Creatin/AminoP/Spt16_N"/>
</dbReference>
<keyword evidence="1" id="KW-0227">DNA damage</keyword>
<sequence length="339" mass="38225">MANVSLDKDTFHRRLKKLYNAWQNSEGENGFSKMDALVTAVGKDDEIVYSKSGALQTWLLGYELTDTIMVLTEKKAYFLASKKKVDFLRQAESKDDNNVQLSLLVRDKDSDEAKFKVLCSAIKESKGGKNIGAFSKDNYTGAFMDAWRAAIKKEDFQTVDMSAQVAYLMCPKEDAEILTIKKACMVTVDVFTKYLKDQIMEIIDSERKVKHSKLVEGVESAINDKKYVSGVDVNQFSVVSDKNTLHFGAIICSLGARYKSYCSNIVRTLLVNPTEDIQSNYNFLLNAEEEVMKKLQAGVKLSEVYNTGYSYIKKEKPDLVDHLTKNFGFAMASNSRRVP</sequence>
<dbReference type="InterPro" id="IPR036005">
    <property type="entry name" value="Creatinase/aminopeptidase-like"/>
</dbReference>
<keyword evidence="1" id="KW-0235">DNA replication</keyword>
<dbReference type="InterPro" id="IPR000994">
    <property type="entry name" value="Pept_M24"/>
</dbReference>
<dbReference type="PANTHER" id="PTHR13980">
    <property type="entry name" value="CDC68 RELATED"/>
    <property type="match status" value="1"/>
</dbReference>
<dbReference type="Gene3D" id="3.90.230.10">
    <property type="entry name" value="Creatinase/methionine aminopeptidase superfamily"/>
    <property type="match status" value="1"/>
</dbReference>
<organism evidence="3 4">
    <name type="scientific">Aromia moschata</name>
    <dbReference type="NCBI Taxonomy" id="1265417"/>
    <lineage>
        <taxon>Eukaryota</taxon>
        <taxon>Metazoa</taxon>
        <taxon>Ecdysozoa</taxon>
        <taxon>Arthropoda</taxon>
        <taxon>Hexapoda</taxon>
        <taxon>Insecta</taxon>
        <taxon>Pterygota</taxon>
        <taxon>Neoptera</taxon>
        <taxon>Endopterygota</taxon>
        <taxon>Coleoptera</taxon>
        <taxon>Polyphaga</taxon>
        <taxon>Cucujiformia</taxon>
        <taxon>Chrysomeloidea</taxon>
        <taxon>Cerambycidae</taxon>
        <taxon>Cerambycinae</taxon>
        <taxon>Callichromatini</taxon>
        <taxon>Aromia</taxon>
    </lineage>
</organism>
<dbReference type="SMART" id="SM01285">
    <property type="entry name" value="FACT-Spt16_Nlob"/>
    <property type="match status" value="1"/>
</dbReference>
<accession>A0AAV8Z9R5</accession>
<dbReference type="SUPFAM" id="SSF55920">
    <property type="entry name" value="Creatinase/aminopeptidase"/>
    <property type="match status" value="1"/>
</dbReference>
<gene>
    <name evidence="3" type="ORF">NQ318_020218</name>
</gene>
<keyword evidence="1" id="KW-0234">DNA repair</keyword>
<evidence type="ECO:0000313" key="3">
    <source>
        <dbReference type="EMBL" id="KAJ8960918.1"/>
    </source>
</evidence>
<dbReference type="GO" id="GO:0006260">
    <property type="term" value="P:DNA replication"/>
    <property type="evidence" value="ECO:0007669"/>
    <property type="project" value="UniProtKB-KW"/>
</dbReference>
<dbReference type="Pfam" id="PF14826">
    <property type="entry name" value="FACT-Spt16_Nlob"/>
    <property type="match status" value="1"/>
</dbReference>
<comment type="subcellular location">
    <subcellularLocation>
        <location evidence="1">Nucleus</location>
    </subcellularLocation>
    <subcellularLocation>
        <location evidence="1">Chromosome</location>
    </subcellularLocation>
</comment>
<evidence type="ECO:0000259" key="2">
    <source>
        <dbReference type="SMART" id="SM01285"/>
    </source>
</evidence>
<evidence type="ECO:0000256" key="1">
    <source>
        <dbReference type="RuleBase" id="RU367052"/>
    </source>
</evidence>
<dbReference type="GO" id="GO:0031491">
    <property type="term" value="F:nucleosome binding"/>
    <property type="evidence" value="ECO:0007669"/>
    <property type="project" value="TreeGrafter"/>
</dbReference>
<keyword evidence="1" id="KW-0539">Nucleus</keyword>
<comment type="similarity">
    <text evidence="1">Belongs to the peptidase M24 family. SPT16 subfamily.</text>
</comment>
<dbReference type="FunFam" id="3.40.350.10:FF:000005">
    <property type="entry name" value="SPT16 homolog, facilitates chromatin-remodeling subunit"/>
    <property type="match status" value="1"/>
</dbReference>
<dbReference type="Pfam" id="PF00557">
    <property type="entry name" value="Peptidase_M24"/>
    <property type="match status" value="1"/>
</dbReference>
<dbReference type="Gene3D" id="3.40.350.10">
    <property type="entry name" value="Creatinase/prolidase N-terminal domain"/>
    <property type="match status" value="1"/>
</dbReference>
<dbReference type="GO" id="GO:0006368">
    <property type="term" value="P:transcription elongation by RNA polymerase II"/>
    <property type="evidence" value="ECO:0007669"/>
    <property type="project" value="TreeGrafter"/>
</dbReference>
<dbReference type="InterPro" id="IPR040258">
    <property type="entry name" value="Spt16"/>
</dbReference>
<keyword evidence="1" id="KW-0805">Transcription regulation</keyword>
<dbReference type="InterPro" id="IPR029148">
    <property type="entry name" value="FACT-SPT16_Nlobe"/>
</dbReference>
<dbReference type="GO" id="GO:0035101">
    <property type="term" value="C:FACT complex"/>
    <property type="evidence" value="ECO:0007669"/>
    <property type="project" value="UniProtKB-UniRule"/>
</dbReference>